<dbReference type="Proteomes" id="UP000252254">
    <property type="component" value="Unassembled WGS sequence"/>
</dbReference>
<evidence type="ECO:0000256" key="1">
    <source>
        <dbReference type="SAM" id="MobiDB-lite"/>
    </source>
</evidence>
<protein>
    <submittedName>
        <fullName evidence="2">Uncharacterized protein</fullName>
    </submittedName>
</protein>
<dbReference type="RefSeq" id="WP_281269251.1">
    <property type="nucleotide sequence ID" value="NZ_BAABQN010000006.1"/>
</dbReference>
<evidence type="ECO:0000313" key="3">
    <source>
        <dbReference type="Proteomes" id="UP000252254"/>
    </source>
</evidence>
<dbReference type="EMBL" id="QNRI01000013">
    <property type="protein sequence ID" value="RBO93194.1"/>
    <property type="molecule type" value="Genomic_DNA"/>
</dbReference>
<feature type="compositionally biased region" description="Basic and acidic residues" evidence="1">
    <location>
        <begin position="24"/>
        <end position="33"/>
    </location>
</feature>
<accession>A0A366DVC5</accession>
<sequence>MILRWGYKISSQPPLLVPFPATDQKVHNQEKNNPDAYKLSEIQ</sequence>
<feature type="region of interest" description="Disordered" evidence="1">
    <location>
        <begin position="20"/>
        <end position="43"/>
    </location>
</feature>
<proteinExistence type="predicted"/>
<comment type="caution">
    <text evidence="2">The sequence shown here is derived from an EMBL/GenBank/DDBJ whole genome shotgun (WGS) entry which is preliminary data.</text>
</comment>
<evidence type="ECO:0000313" key="2">
    <source>
        <dbReference type="EMBL" id="RBO93194.1"/>
    </source>
</evidence>
<reference evidence="2 3" key="1">
    <citation type="submission" date="2018-06" db="EMBL/GenBank/DDBJ databases">
        <title>Genomic Encyclopedia of Type Strains, Phase IV (KMG-IV): sequencing the most valuable type-strain genomes for metagenomic binning, comparative biology and taxonomic classification.</title>
        <authorList>
            <person name="Goeker M."/>
        </authorList>
    </citation>
    <scope>NUCLEOTIDE SEQUENCE [LARGE SCALE GENOMIC DNA]</scope>
    <source>
        <strain evidence="2 3">DSM 15140</strain>
    </source>
</reference>
<dbReference type="AlphaFoldDB" id="A0A366DVC5"/>
<gene>
    <name evidence="2" type="ORF">DES48_11360</name>
</gene>
<name>A0A366DVC5_9BACI</name>
<organism evidence="2 3">
    <name type="scientific">Paraliobacillus ryukyuensis</name>
    <dbReference type="NCBI Taxonomy" id="200904"/>
    <lineage>
        <taxon>Bacteria</taxon>
        <taxon>Bacillati</taxon>
        <taxon>Bacillota</taxon>
        <taxon>Bacilli</taxon>
        <taxon>Bacillales</taxon>
        <taxon>Bacillaceae</taxon>
        <taxon>Paraliobacillus</taxon>
    </lineage>
</organism>
<keyword evidence="3" id="KW-1185">Reference proteome</keyword>